<dbReference type="PANTHER" id="PTHR46288">
    <property type="entry name" value="PHORBOL-ESTER/DAG-TYPE DOMAIN-CONTAINING PROTEIN"/>
    <property type="match status" value="1"/>
</dbReference>
<evidence type="ECO:0000256" key="3">
    <source>
        <dbReference type="ARBA" id="ARBA00022771"/>
    </source>
</evidence>
<name>A0A7G2ECA6_ARATH</name>
<evidence type="ECO:0000313" key="6">
    <source>
        <dbReference type="EMBL" id="CAD5319149.1"/>
    </source>
</evidence>
<evidence type="ECO:0000256" key="4">
    <source>
        <dbReference type="ARBA" id="ARBA00022833"/>
    </source>
</evidence>
<dbReference type="EMBL" id="LR881467">
    <property type="protein sequence ID" value="CAD5319149.1"/>
    <property type="molecule type" value="Genomic_DNA"/>
</dbReference>
<dbReference type="PANTHER" id="PTHR46288:SF86">
    <property type="entry name" value="PHORBOL-ESTER_DAG-TYPE DOMAIN-CONTAINING PROTEIN"/>
    <property type="match status" value="1"/>
</dbReference>
<dbReference type="PROSITE" id="PS50081">
    <property type="entry name" value="ZF_DAG_PE_2"/>
    <property type="match status" value="2"/>
</dbReference>
<dbReference type="InterPro" id="IPR002219">
    <property type="entry name" value="PKC_DAG/PE"/>
</dbReference>
<dbReference type="GO" id="GO:0008270">
    <property type="term" value="F:zinc ion binding"/>
    <property type="evidence" value="ECO:0007669"/>
    <property type="project" value="UniProtKB-KW"/>
</dbReference>
<keyword evidence="4" id="KW-0862">Zinc</keyword>
<dbReference type="InterPro" id="IPR004146">
    <property type="entry name" value="DC1"/>
</dbReference>
<gene>
    <name evidence="6" type="ORF">AT9943_LOCUS7343</name>
</gene>
<dbReference type="SMART" id="SM00249">
    <property type="entry name" value="PHD"/>
    <property type="match status" value="6"/>
</dbReference>
<dbReference type="InterPro" id="IPR046349">
    <property type="entry name" value="C1-like_sf"/>
</dbReference>
<feature type="domain" description="Phorbol-ester/DAG-type" evidence="5">
    <location>
        <begin position="602"/>
        <end position="649"/>
    </location>
</feature>
<dbReference type="SMART" id="SM00109">
    <property type="entry name" value="C1"/>
    <property type="match status" value="7"/>
</dbReference>
<keyword evidence="2" id="KW-0677">Repeat</keyword>
<reference evidence="6 7" key="1">
    <citation type="submission" date="2020-09" db="EMBL/GenBank/DDBJ databases">
        <authorList>
            <person name="Ashkenazy H."/>
        </authorList>
    </citation>
    <scope>NUCLEOTIDE SEQUENCE [LARGE SCALE GENOMIC DNA]</scope>
    <source>
        <strain evidence="7">cv. Cdm-0</strain>
    </source>
</reference>
<dbReference type="Proteomes" id="UP000516314">
    <property type="component" value="Chromosome 2"/>
</dbReference>
<dbReference type="Pfam" id="PF03107">
    <property type="entry name" value="C1_2"/>
    <property type="match status" value="5"/>
</dbReference>
<dbReference type="AlphaFoldDB" id="A0A7G2ECA6"/>
<proteinExistence type="predicted"/>
<sequence>MAELQHFSHECPLTSPKIVADGICSICYKDGRVELACSPCDFNLCKVCSQLPQKVWHDFHPDHPLEFCLHQYDQKPGHVVCSGCGNMSSGSFYKCKECEIYLDMDCALSASIFRGWDNKDLLHYSHCHLLKRCRPGPDVRGSCHLCELPLSPSSICYGCVHCYSFVHEHCIDFPREIAHPVHPAHPLIRLDYTRTSICHICGVLIASVPFGCLECDFEVHLRCLDSFLRGLMHKSHPHRLIYRTKSYISFTENHQCQICRRCNVISLDSFFYCIQCSMVFHFECLEIPEFVVDKSHHIHPLVCKLLPYEDDIFEYCGVCETMVYAGHHAYFCEECDFLGHIECILRKETPSPLYLKDLYACSKDNTSLKNQENHDTSELETKLMVNSMKGHIHVMRIVDFSELDKSANCNICTTKILGNPCKCETCSFQAHNFCAELGRPLQHRVHNHPLTLLPKAPAGAGVTMNCDICTKDIETGFNLFCRLCNFVIHTNCIFRGKHLFTVLQRGQKIIGKWEGSTCIQGKHLNLDQIVVSKSYSMACAICEDMVCGKDKTIHMSSLILSPFEERLIIQNSLVSCMVCEDVYHPLCLEVEWKIRFYHPIHPHHDLKISFVSGSKCRACKLEIKKNGYHCATCEISFHIKCSKAVRLPEEIKPHSHSFYHFWIADSSITRTCRVCAKPCGESFYGCISCDFNAHAECIGFPSNVKNQKHQHTLVQEEIGRWPGRCSLCGESIVKRRVYGSIYSKFFYSCKHCEDEFHLKCIMSTDEREAATEEDQYGDIYLMYIERHLLEVLENNRRRQYTP</sequence>
<evidence type="ECO:0000313" key="7">
    <source>
        <dbReference type="Proteomes" id="UP000516314"/>
    </source>
</evidence>
<keyword evidence="3" id="KW-0863">Zinc-finger</keyword>
<keyword evidence="1" id="KW-0479">Metal-binding</keyword>
<evidence type="ECO:0000256" key="2">
    <source>
        <dbReference type="ARBA" id="ARBA00022737"/>
    </source>
</evidence>
<evidence type="ECO:0000259" key="5">
    <source>
        <dbReference type="PROSITE" id="PS50081"/>
    </source>
</evidence>
<organism evidence="6 7">
    <name type="scientific">Arabidopsis thaliana</name>
    <name type="common">Mouse-ear cress</name>
    <dbReference type="NCBI Taxonomy" id="3702"/>
    <lineage>
        <taxon>Eukaryota</taxon>
        <taxon>Viridiplantae</taxon>
        <taxon>Streptophyta</taxon>
        <taxon>Embryophyta</taxon>
        <taxon>Tracheophyta</taxon>
        <taxon>Spermatophyta</taxon>
        <taxon>Magnoliopsida</taxon>
        <taxon>eudicotyledons</taxon>
        <taxon>Gunneridae</taxon>
        <taxon>Pentapetalae</taxon>
        <taxon>rosids</taxon>
        <taxon>malvids</taxon>
        <taxon>Brassicales</taxon>
        <taxon>Brassicaceae</taxon>
        <taxon>Camelineae</taxon>
        <taxon>Arabidopsis</taxon>
    </lineage>
</organism>
<accession>A0A7G2ECA6</accession>
<dbReference type="SUPFAM" id="SSF57889">
    <property type="entry name" value="Cysteine-rich domain"/>
    <property type="match status" value="6"/>
</dbReference>
<evidence type="ECO:0000256" key="1">
    <source>
        <dbReference type="ARBA" id="ARBA00022723"/>
    </source>
</evidence>
<protein>
    <submittedName>
        <fullName evidence="6">(thale cress) hypothetical protein</fullName>
    </submittedName>
</protein>
<feature type="domain" description="Phorbol-ester/DAG-type" evidence="5">
    <location>
        <begin position="184"/>
        <end position="231"/>
    </location>
</feature>
<dbReference type="InterPro" id="IPR001965">
    <property type="entry name" value="Znf_PHD"/>
</dbReference>